<evidence type="ECO:0000313" key="1">
    <source>
        <dbReference type="EMBL" id="KXG30168.1"/>
    </source>
</evidence>
<accession>A0A194YPL0</accession>
<dbReference type="Gramene" id="KXG30168">
    <property type="protein sequence ID" value="KXG30168"/>
    <property type="gene ID" value="SORBI_3004G140800"/>
</dbReference>
<dbReference type="EMBL" id="CM000763">
    <property type="protein sequence ID" value="KXG30168.1"/>
    <property type="molecule type" value="Genomic_DNA"/>
</dbReference>
<organism evidence="1 2">
    <name type="scientific">Sorghum bicolor</name>
    <name type="common">Sorghum</name>
    <name type="synonym">Sorghum vulgare</name>
    <dbReference type="NCBI Taxonomy" id="4558"/>
    <lineage>
        <taxon>Eukaryota</taxon>
        <taxon>Viridiplantae</taxon>
        <taxon>Streptophyta</taxon>
        <taxon>Embryophyta</taxon>
        <taxon>Tracheophyta</taxon>
        <taxon>Spermatophyta</taxon>
        <taxon>Magnoliopsida</taxon>
        <taxon>Liliopsida</taxon>
        <taxon>Poales</taxon>
        <taxon>Poaceae</taxon>
        <taxon>PACMAD clade</taxon>
        <taxon>Panicoideae</taxon>
        <taxon>Andropogonodae</taxon>
        <taxon>Andropogoneae</taxon>
        <taxon>Sorghinae</taxon>
        <taxon>Sorghum</taxon>
    </lineage>
</organism>
<gene>
    <name evidence="1" type="ORF">SORBI_3004G140800</name>
</gene>
<dbReference type="OMA" id="LICNEPM"/>
<keyword evidence="2" id="KW-1185">Reference proteome</keyword>
<reference evidence="2" key="2">
    <citation type="journal article" date="2018" name="Plant J.">
        <title>The Sorghum bicolor reference genome: improved assembly, gene annotations, a transcriptome atlas, and signatures of genome organization.</title>
        <authorList>
            <person name="McCormick R.F."/>
            <person name="Truong S.K."/>
            <person name="Sreedasyam A."/>
            <person name="Jenkins J."/>
            <person name="Shu S."/>
            <person name="Sims D."/>
            <person name="Kennedy M."/>
            <person name="Amirebrahimi M."/>
            <person name="Weers B.D."/>
            <person name="McKinley B."/>
            <person name="Mattison A."/>
            <person name="Morishige D.T."/>
            <person name="Grimwood J."/>
            <person name="Schmutz J."/>
            <person name="Mullet J.E."/>
        </authorList>
    </citation>
    <scope>NUCLEOTIDE SEQUENCE [LARGE SCALE GENOMIC DNA]</scope>
    <source>
        <strain evidence="2">cv. BTx623</strain>
    </source>
</reference>
<dbReference type="AlphaFoldDB" id="A0A194YPL0"/>
<reference evidence="1 2" key="1">
    <citation type="journal article" date="2009" name="Nature">
        <title>The Sorghum bicolor genome and the diversification of grasses.</title>
        <authorList>
            <person name="Paterson A.H."/>
            <person name="Bowers J.E."/>
            <person name="Bruggmann R."/>
            <person name="Dubchak I."/>
            <person name="Grimwood J."/>
            <person name="Gundlach H."/>
            <person name="Haberer G."/>
            <person name="Hellsten U."/>
            <person name="Mitros T."/>
            <person name="Poliakov A."/>
            <person name="Schmutz J."/>
            <person name="Spannagl M."/>
            <person name="Tang H."/>
            <person name="Wang X."/>
            <person name="Wicker T."/>
            <person name="Bharti A.K."/>
            <person name="Chapman J."/>
            <person name="Feltus F.A."/>
            <person name="Gowik U."/>
            <person name="Grigoriev I.V."/>
            <person name="Lyons E."/>
            <person name="Maher C.A."/>
            <person name="Martis M."/>
            <person name="Narechania A."/>
            <person name="Otillar R.P."/>
            <person name="Penning B.W."/>
            <person name="Salamov A.A."/>
            <person name="Wang Y."/>
            <person name="Zhang L."/>
            <person name="Carpita N.C."/>
            <person name="Freeling M."/>
            <person name="Gingle A.R."/>
            <person name="Hash C.T."/>
            <person name="Keller B."/>
            <person name="Klein P."/>
            <person name="Kresovich S."/>
            <person name="McCann M.C."/>
            <person name="Ming R."/>
            <person name="Peterson D.G."/>
            <person name="Mehboob-ur-Rahman"/>
            <person name="Ware D."/>
            <person name="Westhoff P."/>
            <person name="Mayer K.F."/>
            <person name="Messing J."/>
            <person name="Rokhsar D.S."/>
        </authorList>
    </citation>
    <scope>NUCLEOTIDE SEQUENCE [LARGE SCALE GENOMIC DNA]</scope>
    <source>
        <strain evidence="2">cv. BTx623</strain>
    </source>
</reference>
<evidence type="ECO:0000313" key="2">
    <source>
        <dbReference type="Proteomes" id="UP000000768"/>
    </source>
</evidence>
<protein>
    <submittedName>
        <fullName evidence="1">Uncharacterized protein</fullName>
    </submittedName>
</protein>
<sequence length="55" mass="6232">MDLDTLVIPGIFKVALMVLTAEISMKTTLICNELMKVATYNKLLLGRLSFYSYIM</sequence>
<proteinExistence type="predicted"/>
<dbReference type="InParanoid" id="A0A194YPL0"/>
<name>A0A194YPL0_SORBI</name>
<dbReference type="Proteomes" id="UP000000768">
    <property type="component" value="Chromosome 4"/>
</dbReference>